<evidence type="ECO:0000313" key="4">
    <source>
        <dbReference type="Proteomes" id="UP001154240"/>
    </source>
</evidence>
<feature type="domain" description="Methyltransferase type 11" evidence="2">
    <location>
        <begin position="53"/>
        <end position="148"/>
    </location>
</feature>
<dbReference type="PANTHER" id="PTHR43861">
    <property type="entry name" value="TRANS-ACONITATE 2-METHYLTRANSFERASE-RELATED"/>
    <property type="match status" value="1"/>
</dbReference>
<dbReference type="InterPro" id="IPR029063">
    <property type="entry name" value="SAM-dependent_MTases_sf"/>
</dbReference>
<protein>
    <submittedName>
        <fullName evidence="3">Class I SAM-dependent methyltransferase</fullName>
    </submittedName>
</protein>
<keyword evidence="3" id="KW-0489">Methyltransferase</keyword>
<dbReference type="InterPro" id="IPR013216">
    <property type="entry name" value="Methyltransf_11"/>
</dbReference>
<evidence type="ECO:0000259" key="2">
    <source>
        <dbReference type="Pfam" id="PF08241"/>
    </source>
</evidence>
<name>A0A9X4RQW7_9BACT</name>
<gene>
    <name evidence="3" type="ORF">OLX77_10990</name>
</gene>
<keyword evidence="1" id="KW-0808">Transferase</keyword>
<comment type="caution">
    <text evidence="3">The sequence shown here is derived from an EMBL/GenBank/DDBJ whole genome shotgun (WGS) entry which is preliminary data.</text>
</comment>
<dbReference type="GO" id="GO:0008757">
    <property type="term" value="F:S-adenosylmethionine-dependent methyltransferase activity"/>
    <property type="evidence" value="ECO:0007669"/>
    <property type="project" value="InterPro"/>
</dbReference>
<reference evidence="3" key="1">
    <citation type="journal article" date="2022" name="bioRxiv">
        <title>Thiovibrio frasassiensisgen. nov., sp. nov., an autotrophic, elemental sulfur disproportionating bacterium isolated from sulfidic karst sediment, and proposal of Thiovibrionaceae fam. nov.</title>
        <authorList>
            <person name="Aronson H."/>
            <person name="Thomas C."/>
            <person name="Bhattacharyya M."/>
            <person name="Eckstein S."/>
            <person name="Jensen S."/>
            <person name="Barco R."/>
            <person name="Macalady J."/>
            <person name="Amend J."/>
        </authorList>
    </citation>
    <scope>NUCLEOTIDE SEQUENCE</scope>
    <source>
        <strain evidence="3">RS19-109</strain>
    </source>
</reference>
<dbReference type="AlphaFoldDB" id="A0A9X4RQW7"/>
<keyword evidence="4" id="KW-1185">Reference proteome</keyword>
<sequence length="219" mass="24158">MPPDPKNPHTDNIKRFDDAAAQWEEKPQRVLLARKVAEAIRRAIPLTETMRILEYGCGTGMLSRSLSPQVKNILAVDTSPQMLEVLRQKAGEEKISNIKTLSHDLSATPLPDNGFDLVMSSMTLHHIPDIETVLERLFTSLNPGGFLAVADLVTEDGSFHEDNTGVAHHGINPETIRAILTKNGGQDITVQEIHAIEKPQGTGGKHRTYPIFLAWCKKG</sequence>
<dbReference type="CDD" id="cd02440">
    <property type="entry name" value="AdoMet_MTases"/>
    <property type="match status" value="1"/>
</dbReference>
<dbReference type="EMBL" id="JAPHEH010000001">
    <property type="protein sequence ID" value="MDG4476677.1"/>
    <property type="molecule type" value="Genomic_DNA"/>
</dbReference>
<dbReference type="SUPFAM" id="SSF53335">
    <property type="entry name" value="S-adenosyl-L-methionine-dependent methyltransferases"/>
    <property type="match status" value="1"/>
</dbReference>
<dbReference type="Gene3D" id="3.40.50.150">
    <property type="entry name" value="Vaccinia Virus protein VP39"/>
    <property type="match status" value="1"/>
</dbReference>
<dbReference type="Proteomes" id="UP001154240">
    <property type="component" value="Unassembled WGS sequence"/>
</dbReference>
<proteinExistence type="predicted"/>
<organism evidence="3 4">
    <name type="scientific">Thiovibrio frasassiensis</name>
    <dbReference type="NCBI Taxonomy" id="2984131"/>
    <lineage>
        <taxon>Bacteria</taxon>
        <taxon>Pseudomonadati</taxon>
        <taxon>Thermodesulfobacteriota</taxon>
        <taxon>Desulfobulbia</taxon>
        <taxon>Desulfobulbales</taxon>
        <taxon>Thiovibrionaceae</taxon>
        <taxon>Thiovibrio</taxon>
    </lineage>
</organism>
<dbReference type="GO" id="GO:0032259">
    <property type="term" value="P:methylation"/>
    <property type="evidence" value="ECO:0007669"/>
    <property type="project" value="UniProtKB-KW"/>
</dbReference>
<accession>A0A9X4RQW7</accession>
<evidence type="ECO:0000256" key="1">
    <source>
        <dbReference type="ARBA" id="ARBA00022679"/>
    </source>
</evidence>
<dbReference type="Pfam" id="PF08241">
    <property type="entry name" value="Methyltransf_11"/>
    <property type="match status" value="1"/>
</dbReference>
<reference evidence="3" key="2">
    <citation type="submission" date="2022-10" db="EMBL/GenBank/DDBJ databases">
        <authorList>
            <person name="Aronson H.S."/>
        </authorList>
    </citation>
    <scope>NUCLEOTIDE SEQUENCE</scope>
    <source>
        <strain evidence="3">RS19-109</strain>
    </source>
</reference>
<dbReference type="PANTHER" id="PTHR43861:SF3">
    <property type="entry name" value="PUTATIVE (AFU_ORTHOLOGUE AFUA_2G14390)-RELATED"/>
    <property type="match status" value="1"/>
</dbReference>
<evidence type="ECO:0000313" key="3">
    <source>
        <dbReference type="EMBL" id="MDG4476677.1"/>
    </source>
</evidence>
<dbReference type="RefSeq" id="WP_307633642.1">
    <property type="nucleotide sequence ID" value="NZ_JAPHEH010000001.1"/>
</dbReference>